<proteinExistence type="inferred from homology"/>
<dbReference type="GO" id="GO:0071973">
    <property type="term" value="P:bacterial-type flagellum-dependent cell motility"/>
    <property type="evidence" value="ECO:0007669"/>
    <property type="project" value="InterPro"/>
</dbReference>
<evidence type="ECO:0000256" key="7">
    <source>
        <dbReference type="ARBA" id="ARBA00022795"/>
    </source>
</evidence>
<keyword evidence="6" id="KW-0963">Cytoplasm</keyword>
<feature type="region of interest" description="Disordered" evidence="10">
    <location>
        <begin position="42"/>
        <end position="87"/>
    </location>
</feature>
<evidence type="ECO:0000256" key="1">
    <source>
        <dbReference type="ARBA" id="ARBA00003041"/>
    </source>
</evidence>
<keyword evidence="8" id="KW-0653">Protein transport</keyword>
<comment type="subcellular location">
    <subcellularLocation>
        <location evidence="2">Cytoplasm</location>
    </subcellularLocation>
</comment>
<dbReference type="PANTHER" id="PTHR34982:SF1">
    <property type="entry name" value="FLAGELLAR ASSEMBLY PROTEIN FLIH"/>
    <property type="match status" value="1"/>
</dbReference>
<dbReference type="GO" id="GO:0005829">
    <property type="term" value="C:cytosol"/>
    <property type="evidence" value="ECO:0007669"/>
    <property type="project" value="TreeGrafter"/>
</dbReference>
<evidence type="ECO:0000256" key="3">
    <source>
        <dbReference type="ARBA" id="ARBA00006602"/>
    </source>
</evidence>
<organism evidence="12 13">
    <name type="scientific">Aquincola agrisoli</name>
    <dbReference type="NCBI Taxonomy" id="3119538"/>
    <lineage>
        <taxon>Bacteria</taxon>
        <taxon>Pseudomonadati</taxon>
        <taxon>Pseudomonadota</taxon>
        <taxon>Betaproteobacteria</taxon>
        <taxon>Burkholderiales</taxon>
        <taxon>Sphaerotilaceae</taxon>
        <taxon>Aquincola</taxon>
    </lineage>
</organism>
<evidence type="ECO:0000259" key="11">
    <source>
        <dbReference type="Pfam" id="PF02108"/>
    </source>
</evidence>
<evidence type="ECO:0000256" key="6">
    <source>
        <dbReference type="ARBA" id="ARBA00022490"/>
    </source>
</evidence>
<evidence type="ECO:0000313" key="12">
    <source>
        <dbReference type="EMBL" id="MEF7613068.1"/>
    </source>
</evidence>
<feature type="domain" description="Flagellar assembly protein FliH/Type III secretion system HrpE" evidence="11">
    <location>
        <begin position="128"/>
        <end position="253"/>
    </location>
</feature>
<evidence type="ECO:0000256" key="10">
    <source>
        <dbReference type="SAM" id="MobiDB-lite"/>
    </source>
</evidence>
<name>A0AAW9QA68_9BURK</name>
<dbReference type="GO" id="GO:0015031">
    <property type="term" value="P:protein transport"/>
    <property type="evidence" value="ECO:0007669"/>
    <property type="project" value="UniProtKB-KW"/>
</dbReference>
<evidence type="ECO:0000256" key="8">
    <source>
        <dbReference type="ARBA" id="ARBA00022927"/>
    </source>
</evidence>
<protein>
    <recommendedName>
        <fullName evidence="4">Flagellar assembly protein FliH</fullName>
    </recommendedName>
</protein>
<keyword evidence="5" id="KW-0813">Transport</keyword>
<comment type="similarity">
    <text evidence="3">Belongs to the FliH family.</text>
</comment>
<accession>A0AAW9QA68</accession>
<comment type="caution">
    <text evidence="12">The sequence shown here is derived from an EMBL/GenBank/DDBJ whole genome shotgun (WGS) entry which is preliminary data.</text>
</comment>
<gene>
    <name evidence="12" type="ORF">V4F39_04030</name>
</gene>
<evidence type="ECO:0000256" key="5">
    <source>
        <dbReference type="ARBA" id="ARBA00022448"/>
    </source>
</evidence>
<feature type="region of interest" description="Disordered" evidence="10">
    <location>
        <begin position="1"/>
        <end position="26"/>
    </location>
</feature>
<dbReference type="InterPro" id="IPR000563">
    <property type="entry name" value="Flag_FliH"/>
</dbReference>
<sequence>MTISSKDDDAPRHVPPASGNRSASMYARFIPREELRGFAAWRPDSFGDDLDGVQALRRPPEPAPEPAREPFDEPEIELAPPPPPGPTVEELQAAVQEAAQEARQTGYQDGYRDGLVALEGFKQSFAQQMAAQIGQLATAFNTQLDTLEAELAATVAATATQLARQVVREELAARPELVARVAEEAVNAVLLSARHIRVFVHPEDLPLVASGAAEALEARGARLMPSGQLQRGGCLIESDVGRIDARIDTRWAQAAAVLGQDVPYDGGTQAP</sequence>
<comment type="function">
    <text evidence="1">Needed for flagellar regrowth and assembly.</text>
</comment>
<evidence type="ECO:0000256" key="9">
    <source>
        <dbReference type="ARBA" id="ARBA00023225"/>
    </source>
</evidence>
<evidence type="ECO:0000256" key="2">
    <source>
        <dbReference type="ARBA" id="ARBA00004496"/>
    </source>
</evidence>
<keyword evidence="13" id="KW-1185">Reference proteome</keyword>
<evidence type="ECO:0000313" key="13">
    <source>
        <dbReference type="Proteomes" id="UP001336250"/>
    </source>
</evidence>
<feature type="compositionally biased region" description="Basic and acidic residues" evidence="10">
    <location>
        <begin position="1"/>
        <end position="12"/>
    </location>
</feature>
<dbReference type="Proteomes" id="UP001336250">
    <property type="component" value="Unassembled WGS sequence"/>
</dbReference>
<keyword evidence="9" id="KW-1006">Bacterial flagellum protein export</keyword>
<dbReference type="GO" id="GO:0044781">
    <property type="term" value="P:bacterial-type flagellum organization"/>
    <property type="evidence" value="ECO:0007669"/>
    <property type="project" value="UniProtKB-KW"/>
</dbReference>
<dbReference type="GO" id="GO:0009288">
    <property type="term" value="C:bacterial-type flagellum"/>
    <property type="evidence" value="ECO:0007669"/>
    <property type="project" value="InterPro"/>
</dbReference>
<dbReference type="EMBL" id="JAZIBG010000012">
    <property type="protein sequence ID" value="MEF7613068.1"/>
    <property type="molecule type" value="Genomic_DNA"/>
</dbReference>
<dbReference type="PANTHER" id="PTHR34982">
    <property type="entry name" value="YOP PROTEINS TRANSLOCATION PROTEIN L"/>
    <property type="match status" value="1"/>
</dbReference>
<dbReference type="PRINTS" id="PR01003">
    <property type="entry name" value="FLGFLIH"/>
</dbReference>
<evidence type="ECO:0000256" key="4">
    <source>
        <dbReference type="ARBA" id="ARBA00016507"/>
    </source>
</evidence>
<reference evidence="12 13" key="1">
    <citation type="submission" date="2024-02" db="EMBL/GenBank/DDBJ databases">
        <title>Genome sequence of Aquincola sp. MAHUQ-54.</title>
        <authorList>
            <person name="Huq M.A."/>
        </authorList>
    </citation>
    <scope>NUCLEOTIDE SEQUENCE [LARGE SCALE GENOMIC DNA]</scope>
    <source>
        <strain evidence="12 13">MAHUQ-54</strain>
    </source>
</reference>
<dbReference type="Pfam" id="PF02108">
    <property type="entry name" value="FliH"/>
    <property type="match status" value="1"/>
</dbReference>
<dbReference type="RefSeq" id="WP_332287998.1">
    <property type="nucleotide sequence ID" value="NZ_JAZIBG010000012.1"/>
</dbReference>
<keyword evidence="7" id="KW-1005">Bacterial flagellum biogenesis</keyword>
<dbReference type="InterPro" id="IPR051472">
    <property type="entry name" value="T3SS_Stator/FliH"/>
</dbReference>
<dbReference type="GO" id="GO:0003774">
    <property type="term" value="F:cytoskeletal motor activity"/>
    <property type="evidence" value="ECO:0007669"/>
    <property type="project" value="InterPro"/>
</dbReference>
<dbReference type="AlphaFoldDB" id="A0AAW9QA68"/>
<dbReference type="InterPro" id="IPR018035">
    <property type="entry name" value="Flagellar_FliH/T3SS_HrpE"/>
</dbReference>